<dbReference type="EMBL" id="PDOE01000005">
    <property type="protein sequence ID" value="RKL66979.1"/>
    <property type="molecule type" value="Genomic_DNA"/>
</dbReference>
<comment type="caution">
    <text evidence="1">The sequence shown here is derived from an EMBL/GenBank/DDBJ whole genome shotgun (WGS) entry which is preliminary data.</text>
</comment>
<dbReference type="AlphaFoldDB" id="A0A3A9K3R8"/>
<dbReference type="Gene3D" id="3.40.50.150">
    <property type="entry name" value="Vaccinia Virus protein VP39"/>
    <property type="match status" value="1"/>
</dbReference>
<gene>
    <name evidence="1" type="primary">mraW</name>
    <name evidence="1" type="ORF">CR203_13240</name>
</gene>
<dbReference type="GO" id="GO:0032259">
    <property type="term" value="P:methylation"/>
    <property type="evidence" value="ECO:0007669"/>
    <property type="project" value="UniProtKB-KW"/>
</dbReference>
<dbReference type="Proteomes" id="UP000281498">
    <property type="component" value="Unassembled WGS sequence"/>
</dbReference>
<reference evidence="1 2" key="1">
    <citation type="submission" date="2017-10" db="EMBL/GenBank/DDBJ databases">
        <title>Bacillus sp. nov., a halophilic bacterium isolated from a Keqin Lake.</title>
        <authorList>
            <person name="Wang H."/>
        </authorList>
    </citation>
    <scope>NUCLEOTIDE SEQUENCE [LARGE SCALE GENOMIC DNA]</scope>
    <source>
        <strain evidence="1 2">KCTC 13187</strain>
    </source>
</reference>
<dbReference type="OrthoDB" id="9792989at2"/>
<keyword evidence="1" id="KW-0489">Methyltransferase</keyword>
<protein>
    <submittedName>
        <fullName evidence="1">16S rRNA (Cytosine(1402)-N(4))-methyltransferase</fullName>
    </submittedName>
</protein>
<proteinExistence type="predicted"/>
<evidence type="ECO:0000313" key="1">
    <source>
        <dbReference type="EMBL" id="RKL66979.1"/>
    </source>
</evidence>
<keyword evidence="1" id="KW-0808">Transferase</keyword>
<sequence length="192" mass="21446">MKLSGVLPFARELLMKTVSKGAIVVDATAGNGHDTLFLAKLVGENGKVYSFDIQEKAIKSTQARLENEGVEKQVKLIHDSHDHLTAHLEQNHHKNISGAIFNLGYLPGPDTDKNVVTAAESTIIALHHLMENLLPEGMIVLVVYHGHEGGKREKEALLPFVRGLRQDEYHVLEYQFTNQRNNPPFIIAIEKR</sequence>
<dbReference type="Pfam" id="PF06962">
    <property type="entry name" value="rRNA_methylase"/>
    <property type="match status" value="1"/>
</dbReference>
<accession>A0A3A9K3R8</accession>
<dbReference type="GO" id="GO:0008168">
    <property type="term" value="F:methyltransferase activity"/>
    <property type="evidence" value="ECO:0007669"/>
    <property type="project" value="UniProtKB-KW"/>
</dbReference>
<name>A0A3A9K3R8_9BACI</name>
<dbReference type="SUPFAM" id="SSF53335">
    <property type="entry name" value="S-adenosyl-L-methionine-dependent methyltransferases"/>
    <property type="match status" value="1"/>
</dbReference>
<dbReference type="InterPro" id="IPR010719">
    <property type="entry name" value="MnmM_MeTrfase"/>
</dbReference>
<organism evidence="1 2">
    <name type="scientific">Salipaludibacillus neizhouensis</name>
    <dbReference type="NCBI Taxonomy" id="885475"/>
    <lineage>
        <taxon>Bacteria</taxon>
        <taxon>Bacillati</taxon>
        <taxon>Bacillota</taxon>
        <taxon>Bacilli</taxon>
        <taxon>Bacillales</taxon>
        <taxon>Bacillaceae</taxon>
    </lineage>
</organism>
<dbReference type="PANTHER" id="PTHR35276">
    <property type="entry name" value="S-ADENOSYL-L-METHIONINE-DEPENDENT METHYLTRANSFERASES SUPERFAMILY PROTEIN"/>
    <property type="match status" value="1"/>
</dbReference>
<dbReference type="RefSeq" id="WP_110937551.1">
    <property type="nucleotide sequence ID" value="NZ_KZ614146.1"/>
</dbReference>
<keyword evidence="2" id="KW-1185">Reference proteome</keyword>
<evidence type="ECO:0000313" key="2">
    <source>
        <dbReference type="Proteomes" id="UP000281498"/>
    </source>
</evidence>
<dbReference type="InterPro" id="IPR029063">
    <property type="entry name" value="SAM-dependent_MTases_sf"/>
</dbReference>
<dbReference type="PANTHER" id="PTHR35276:SF1">
    <property type="entry name" value="TRNA (MNM(5)S(2)U34)-METHYLTRANSFERASE, CHLOROPLASTIC"/>
    <property type="match status" value="1"/>
</dbReference>